<comment type="caution">
    <text evidence="2">The sequence shown here is derived from an EMBL/GenBank/DDBJ whole genome shotgun (WGS) entry which is preliminary data.</text>
</comment>
<name>A0AAD6RC05_9ROSI</name>
<dbReference type="PANTHER" id="PTHR15243">
    <property type="entry name" value="SERINE/THREONINE-PROTEIN KINASE 19"/>
    <property type="match status" value="1"/>
</dbReference>
<evidence type="ECO:0000313" key="2">
    <source>
        <dbReference type="EMBL" id="KAJ7005472.1"/>
    </source>
</evidence>
<evidence type="ECO:0000256" key="1">
    <source>
        <dbReference type="ARBA" id="ARBA00093458"/>
    </source>
</evidence>
<keyword evidence="3" id="KW-1185">Reference proteome</keyword>
<dbReference type="PANTHER" id="PTHR15243:SF0">
    <property type="entry name" value="SERINE_THREONINE-PROTEIN KINASE 19"/>
    <property type="match status" value="1"/>
</dbReference>
<protein>
    <submittedName>
        <fullName evidence="2">Uncharacterized protein</fullName>
    </submittedName>
</protein>
<comment type="similarity">
    <text evidence="1">Belongs to the STK19 family.</text>
</comment>
<evidence type="ECO:0000313" key="3">
    <source>
        <dbReference type="Proteomes" id="UP001164929"/>
    </source>
</evidence>
<accession>A0AAD6RC05</accession>
<dbReference type="Proteomes" id="UP001164929">
    <property type="component" value="Chromosome 2"/>
</dbReference>
<feature type="non-terminal residue" evidence="2">
    <location>
        <position position="1"/>
    </location>
</feature>
<dbReference type="EMBL" id="JAQIZT010000002">
    <property type="protein sequence ID" value="KAJ7005472.1"/>
    <property type="molecule type" value="Genomic_DNA"/>
</dbReference>
<reference evidence="2" key="1">
    <citation type="journal article" date="2023" name="Mol. Ecol. Resour.">
        <title>Chromosome-level genome assembly of a triploid poplar Populus alba 'Berolinensis'.</title>
        <authorList>
            <person name="Chen S."/>
            <person name="Yu Y."/>
            <person name="Wang X."/>
            <person name="Wang S."/>
            <person name="Zhang T."/>
            <person name="Zhou Y."/>
            <person name="He R."/>
            <person name="Meng N."/>
            <person name="Wang Y."/>
            <person name="Liu W."/>
            <person name="Liu Z."/>
            <person name="Liu J."/>
            <person name="Guo Q."/>
            <person name="Huang H."/>
            <person name="Sederoff R.R."/>
            <person name="Wang G."/>
            <person name="Qu G."/>
            <person name="Chen S."/>
        </authorList>
    </citation>
    <scope>NUCLEOTIDE SEQUENCE</scope>
    <source>
        <strain evidence="2">SC-2020</strain>
    </source>
</reference>
<gene>
    <name evidence="2" type="ORF">NC653_004941</name>
</gene>
<dbReference type="InterPro" id="IPR018865">
    <property type="entry name" value="STK19-like"/>
</dbReference>
<organism evidence="2 3">
    <name type="scientific">Populus alba x Populus x berolinensis</name>
    <dbReference type="NCBI Taxonomy" id="444605"/>
    <lineage>
        <taxon>Eukaryota</taxon>
        <taxon>Viridiplantae</taxon>
        <taxon>Streptophyta</taxon>
        <taxon>Embryophyta</taxon>
        <taxon>Tracheophyta</taxon>
        <taxon>Spermatophyta</taxon>
        <taxon>Magnoliopsida</taxon>
        <taxon>eudicotyledons</taxon>
        <taxon>Gunneridae</taxon>
        <taxon>Pentapetalae</taxon>
        <taxon>rosids</taxon>
        <taxon>fabids</taxon>
        <taxon>Malpighiales</taxon>
        <taxon>Salicaceae</taxon>
        <taxon>Saliceae</taxon>
        <taxon>Populus</taxon>
    </lineage>
</organism>
<sequence length="178" mass="20312">SLRREKVLCVFKLSTEQDDHAIMFLDDHSTEIHFVVKRMEVFEWFKTHVIDKKPDPSIDHRELSKHVYCGGGFHINERSVNQSSWGKFGAAGWQLGSCLNKINGIVVALPIDMSSSKILCIFTCICESEEKTRMTGHAKENNLHKNHLTKLLNRAVEETKVESKEKVQDYPSKGRGSL</sequence>
<proteinExistence type="inferred from homology"/>
<dbReference type="AlphaFoldDB" id="A0AAD6RC05"/>